<dbReference type="Proteomes" id="UP001238334">
    <property type="component" value="Chromosome"/>
</dbReference>
<sequence>MSDEISFECTFCGHNIVIDESKPPKSDAFLTCHGCGHGFSDSSAIRDALVIESRAEAAEIISLTLGNTPTWEP</sequence>
<gene>
    <name evidence="1" type="ORF">QPJ95_11885</name>
</gene>
<dbReference type="AlphaFoldDB" id="A0A9Y2KUG1"/>
<keyword evidence="2" id="KW-1185">Reference proteome</keyword>
<name>A0A9Y2KUG1_9RHOB</name>
<dbReference type="EMBL" id="CP127247">
    <property type="protein sequence ID" value="WIY23366.1"/>
    <property type="molecule type" value="Genomic_DNA"/>
</dbReference>
<evidence type="ECO:0000313" key="2">
    <source>
        <dbReference type="Proteomes" id="UP001238334"/>
    </source>
</evidence>
<protein>
    <submittedName>
        <fullName evidence="1">Uncharacterized protein</fullName>
    </submittedName>
</protein>
<reference evidence="1 2" key="1">
    <citation type="submission" date="2023-06" db="EMBL/GenBank/DDBJ databases">
        <title>Parasedimentitalea psychrophila sp. nov., a psychrophilic bacterium isolated from deep-sea sediment.</title>
        <authorList>
            <person name="Li A."/>
        </authorList>
    </citation>
    <scope>NUCLEOTIDE SEQUENCE [LARGE SCALE GENOMIC DNA]</scope>
    <source>
        <strain evidence="1 2">QS115</strain>
    </source>
</reference>
<evidence type="ECO:0000313" key="1">
    <source>
        <dbReference type="EMBL" id="WIY23366.1"/>
    </source>
</evidence>
<proteinExistence type="predicted"/>
<dbReference type="KEGG" id="ppso:QPJ95_11885"/>
<dbReference type="RefSeq" id="WP_270918028.1">
    <property type="nucleotide sequence ID" value="NZ_CP127247.1"/>
</dbReference>
<organism evidence="1 2">
    <name type="scientific">Parasedimentitalea psychrophila</name>
    <dbReference type="NCBI Taxonomy" id="2997337"/>
    <lineage>
        <taxon>Bacteria</taxon>
        <taxon>Pseudomonadati</taxon>
        <taxon>Pseudomonadota</taxon>
        <taxon>Alphaproteobacteria</taxon>
        <taxon>Rhodobacterales</taxon>
        <taxon>Paracoccaceae</taxon>
        <taxon>Parasedimentitalea</taxon>
    </lineage>
</organism>
<accession>A0A9Y2KUG1</accession>